<feature type="region of interest" description="Disordered" evidence="1">
    <location>
        <begin position="188"/>
        <end position="339"/>
    </location>
</feature>
<feature type="compositionally biased region" description="Basic and acidic residues" evidence="1">
    <location>
        <begin position="281"/>
        <end position="303"/>
    </location>
</feature>
<feature type="region of interest" description="Disordered" evidence="1">
    <location>
        <begin position="1"/>
        <end position="25"/>
    </location>
</feature>
<dbReference type="AlphaFoldDB" id="A0A1Y2P167"/>
<evidence type="ECO:0000256" key="1">
    <source>
        <dbReference type="SAM" id="MobiDB-lite"/>
    </source>
</evidence>
<gene>
    <name evidence="2" type="ORF">BG846_01349</name>
</gene>
<evidence type="ECO:0000313" key="3">
    <source>
        <dbReference type="Proteomes" id="UP000194318"/>
    </source>
</evidence>
<proteinExistence type="predicted"/>
<organism evidence="2 3">
    <name type="scientific">Streptomyces fradiae ATCC 10745 = DSM 40063</name>
    <dbReference type="NCBI Taxonomy" id="1319510"/>
    <lineage>
        <taxon>Bacteria</taxon>
        <taxon>Bacillati</taxon>
        <taxon>Actinomycetota</taxon>
        <taxon>Actinomycetes</taxon>
        <taxon>Kitasatosporales</taxon>
        <taxon>Streptomycetaceae</taxon>
        <taxon>Streptomyces</taxon>
    </lineage>
</organism>
<comment type="caution">
    <text evidence="2">The sequence shown here is derived from an EMBL/GenBank/DDBJ whole genome shotgun (WGS) entry which is preliminary data.</text>
</comment>
<reference evidence="2 3" key="1">
    <citation type="submission" date="2016-09" db="EMBL/GenBank/DDBJ databases">
        <title>Streptomyces fradiae DSM40063, a candidate organism with high potential of specific P450 cytochromes.</title>
        <authorList>
            <person name="Grumaz C."/>
            <person name="Vainshtein Y."/>
            <person name="Kirstahler P."/>
            <person name="Sohn K."/>
        </authorList>
    </citation>
    <scope>NUCLEOTIDE SEQUENCE [LARGE SCALE GENOMIC DNA]</scope>
    <source>
        <strain evidence="2 3">DSM 40063</strain>
    </source>
</reference>
<name>A0A1Y2P167_STRFR</name>
<feature type="compositionally biased region" description="Low complexity" evidence="1">
    <location>
        <begin position="324"/>
        <end position="339"/>
    </location>
</feature>
<sequence length="339" mass="35809">MRGRGVAAPAVQHHVEHGARRGHRHPAVRVRHGAGRQRRGVLGQYGAGAAEPLVQPVAQHRLRARQRLLGRLPHHDERAPPPVGQARQQLCRTGRRRQVQVVAARVHRAVPAGVRQPGVLPYGQGVQLRPQPDARAVAVAQDADHAVAAHPARDVAARRLQPYGEPFRRTGLLPGHLRVRVQVQVQREGRAQHLPGTGQEFSRGGRGAGGGGRAHRRTPGRGCGEGAGPTGRAAPRGTGTDGGTGRPVGTAVRDDRSGRRYGTAVRDHRSGRRGGRPVGTPRRDDRSGRRPTGRDDPAGRRDQTPPGATGTDAAPGSPRPPSGRAPGGRRAAGPCADGA</sequence>
<accession>A0A1Y2P167</accession>
<dbReference type="EMBL" id="MIFZ01000115">
    <property type="protein sequence ID" value="OSY52989.1"/>
    <property type="molecule type" value="Genomic_DNA"/>
</dbReference>
<dbReference type="Proteomes" id="UP000194318">
    <property type="component" value="Unassembled WGS sequence"/>
</dbReference>
<evidence type="ECO:0000313" key="2">
    <source>
        <dbReference type="EMBL" id="OSY52989.1"/>
    </source>
</evidence>
<protein>
    <submittedName>
        <fullName evidence="2">Uncharacterized protein</fullName>
    </submittedName>
</protein>